<evidence type="ECO:0000313" key="8">
    <source>
        <dbReference type="Proteomes" id="UP000051487"/>
    </source>
</evidence>
<dbReference type="AlphaFoldDB" id="A0AAN5YVT6"/>
<evidence type="ECO:0000313" key="6">
    <source>
        <dbReference type="EMBL" id="GAQ07285.1"/>
    </source>
</evidence>
<feature type="transmembrane region" description="Helical" evidence="5">
    <location>
        <begin position="165"/>
        <end position="189"/>
    </location>
</feature>
<reference evidence="7" key="2">
    <citation type="journal article" date="2020" name="bioRxiv">
        <title>Genomic and phenotypic heterogeneity of clinical isolates of the human pathogens Aspergillus fumigatus, Aspergillus lentulus and Aspergillus fumigatiaffinis.</title>
        <authorList>
            <person name="dos Santos R.A.C."/>
            <person name="Steenwyk J.L."/>
            <person name="Rivero-Menendez O."/>
            <person name="Mead M.E."/>
            <person name="Silva L.P."/>
            <person name="Bastos R.W."/>
            <person name="Alastruey-Izquierdo A."/>
            <person name="Goldman G.H."/>
            <person name="Rokas A."/>
        </authorList>
    </citation>
    <scope>NUCLEOTIDE SEQUENCE</scope>
    <source>
        <strain evidence="7">CNM-CM8927</strain>
    </source>
</reference>
<dbReference type="InterPro" id="IPR002347">
    <property type="entry name" value="SDR_fam"/>
</dbReference>
<sequence>MADKMKDALHEEADNFKAVAHDVAVSGAYLYPVKGILFFSYHKDLWRPFISRAVQTIGLGLGVTTAMFFFTYVPQAAIMTFTSGPLAPISAALLVLSESSTITNFLARSFVLADALTDTFDGTLVARGHTELVAKGRQINASGGGAVSRLGRMLNRPLERMRPSALVRSLMLLPLNFIPVVGTLLYVYMQGKKTGPVAHLRYFELKGWDERKREEWVKKNQGGYTGFGMAAFLFEMIPFASLMFSFTNAVGAALWATDMEKAMHSESELQERHESRLHLGDADTRTTGHAQTPVIQYSSNSALTANHILTIITTTTNQMQTVLIVGATGNIGASAIHAALRSKRHVIAIVRNQTSAEKLFHNVGTREGITTVEADIMSDRGVRDVVEKVRKGELPAFQHVYAAAGGLFDTTPILDLTTEDLRKHMQVNFEPNLFAYQATMPYLLEQGDPASTWTLCTGASGDNGGRAAASMTQGALYSMANVACVDNAETNVRFNEIYLGLFVMVDAAADQFGAMKASEFAIAYEKILARPDIKGCRLMVCQPEDLTELRFRKKLDVL</sequence>
<reference evidence="7" key="3">
    <citation type="submission" date="2020-04" db="EMBL/GenBank/DDBJ databases">
        <authorList>
            <person name="Santos R.A.C."/>
            <person name="Steenwyk J.L."/>
            <person name="Rivero-Menendez O."/>
            <person name="Mead M.E."/>
            <person name="Silva L.P."/>
            <person name="Bastos R.W."/>
            <person name="Alastruey-Izquierdo A."/>
            <person name="Goldman G.H."/>
            <person name="Rokas A."/>
        </authorList>
    </citation>
    <scope>NUCLEOTIDE SEQUENCE</scope>
    <source>
        <strain evidence="7">CNM-CM8927</strain>
    </source>
</reference>
<dbReference type="CDD" id="cd05233">
    <property type="entry name" value="SDR_c"/>
    <property type="match status" value="1"/>
</dbReference>
<dbReference type="InterPro" id="IPR059112">
    <property type="entry name" value="CysZ/EI24"/>
</dbReference>
<evidence type="ECO:0000256" key="3">
    <source>
        <dbReference type="ARBA" id="ARBA00022989"/>
    </source>
</evidence>
<dbReference type="PANTHER" id="PTHR34292:SF2">
    <property type="entry name" value="OUTER SPORE WALL PROTEIN LDS1"/>
    <property type="match status" value="1"/>
</dbReference>
<name>A0AAN5YVT6_ASPLE</name>
<dbReference type="EMBL" id="BCLY01000008">
    <property type="protein sequence ID" value="GAQ07285.1"/>
    <property type="molecule type" value="Genomic_DNA"/>
</dbReference>
<keyword evidence="3 5" id="KW-1133">Transmembrane helix</keyword>
<comment type="caution">
    <text evidence="7">The sequence shown here is derived from an EMBL/GenBank/DDBJ whole genome shotgun (WGS) entry which is preliminary data.</text>
</comment>
<feature type="transmembrane region" description="Helical" evidence="5">
    <location>
        <begin position="49"/>
        <end position="70"/>
    </location>
</feature>
<dbReference type="Pfam" id="PF07264">
    <property type="entry name" value="EI24"/>
    <property type="match status" value="1"/>
</dbReference>
<organism evidence="7 9">
    <name type="scientific">Aspergillus lentulus</name>
    <dbReference type="NCBI Taxonomy" id="293939"/>
    <lineage>
        <taxon>Eukaryota</taxon>
        <taxon>Fungi</taxon>
        <taxon>Dikarya</taxon>
        <taxon>Ascomycota</taxon>
        <taxon>Pezizomycotina</taxon>
        <taxon>Eurotiomycetes</taxon>
        <taxon>Eurotiomycetidae</taxon>
        <taxon>Eurotiales</taxon>
        <taxon>Aspergillaceae</taxon>
        <taxon>Aspergillus</taxon>
        <taxon>Aspergillus subgen. Fumigati</taxon>
    </lineage>
</organism>
<dbReference type="Pfam" id="PF00106">
    <property type="entry name" value="adh_short"/>
    <property type="match status" value="1"/>
</dbReference>
<keyword evidence="4 5" id="KW-0472">Membrane</keyword>
<evidence type="ECO:0000256" key="2">
    <source>
        <dbReference type="ARBA" id="ARBA00022692"/>
    </source>
</evidence>
<dbReference type="PANTHER" id="PTHR34292">
    <property type="entry name" value="OUTER SPORE WALL PROTEIN LDS1"/>
    <property type="match status" value="1"/>
</dbReference>
<dbReference type="InterPro" id="IPR052786">
    <property type="entry name" value="Spore_wall_assembly"/>
</dbReference>
<evidence type="ECO:0000313" key="9">
    <source>
        <dbReference type="Proteomes" id="UP000649114"/>
    </source>
</evidence>
<dbReference type="InterPro" id="IPR036291">
    <property type="entry name" value="NAD(P)-bd_dom_sf"/>
</dbReference>
<dbReference type="Gene3D" id="3.40.50.720">
    <property type="entry name" value="NAD(P)-binding Rossmann-like Domain"/>
    <property type="match status" value="1"/>
</dbReference>
<evidence type="ECO:0000256" key="4">
    <source>
        <dbReference type="ARBA" id="ARBA00023136"/>
    </source>
</evidence>
<keyword evidence="2 5" id="KW-0812">Transmembrane</keyword>
<accession>A0AAN5YVT6</accession>
<dbReference type="EMBL" id="JAAAPU010000008">
    <property type="protein sequence ID" value="KAF4208711.1"/>
    <property type="molecule type" value="Genomic_DNA"/>
</dbReference>
<dbReference type="GO" id="GO:0005811">
    <property type="term" value="C:lipid droplet"/>
    <property type="evidence" value="ECO:0007669"/>
    <property type="project" value="TreeGrafter"/>
</dbReference>
<protein>
    <submittedName>
        <fullName evidence="7">Uncharacterized protein</fullName>
    </submittedName>
</protein>
<dbReference type="GO" id="GO:0005628">
    <property type="term" value="C:prospore membrane"/>
    <property type="evidence" value="ECO:0007669"/>
    <property type="project" value="TreeGrafter"/>
</dbReference>
<evidence type="ECO:0000313" key="7">
    <source>
        <dbReference type="EMBL" id="KAF4208711.1"/>
    </source>
</evidence>
<gene>
    <name evidence="6" type="ORF">ALT_4606</name>
    <name evidence="7" type="ORF">CNMCM8927_009308</name>
</gene>
<dbReference type="SUPFAM" id="SSF51735">
    <property type="entry name" value="NAD(P)-binding Rossmann-fold domains"/>
    <property type="match status" value="1"/>
</dbReference>
<dbReference type="Proteomes" id="UP000051487">
    <property type="component" value="Unassembled WGS sequence"/>
</dbReference>
<comment type="subcellular location">
    <subcellularLocation>
        <location evidence="1">Membrane</location>
        <topology evidence="1">Multi-pass membrane protein</topology>
    </subcellularLocation>
</comment>
<dbReference type="Proteomes" id="UP000649114">
    <property type="component" value="Unassembled WGS sequence"/>
</dbReference>
<evidence type="ECO:0000256" key="1">
    <source>
        <dbReference type="ARBA" id="ARBA00004141"/>
    </source>
</evidence>
<dbReference type="GO" id="GO:0005619">
    <property type="term" value="C:ascospore wall"/>
    <property type="evidence" value="ECO:0007669"/>
    <property type="project" value="TreeGrafter"/>
</dbReference>
<reference evidence="6 8" key="1">
    <citation type="submission" date="2015-11" db="EMBL/GenBank/DDBJ databases">
        <title>Aspergillus lentulus strain IFM 54703T.</title>
        <authorList>
            <person name="Kusuya Y."/>
            <person name="Sakai K."/>
            <person name="Kamei K."/>
            <person name="Takahashi H."/>
            <person name="Yaguchi T."/>
        </authorList>
    </citation>
    <scope>NUCLEOTIDE SEQUENCE [LARGE SCALE GENOMIC DNA]</scope>
    <source>
        <strain evidence="6 8">IFM 54703</strain>
    </source>
</reference>
<evidence type="ECO:0000256" key="5">
    <source>
        <dbReference type="SAM" id="Phobius"/>
    </source>
</evidence>
<proteinExistence type="predicted"/>